<name>A0ABZ1H7F8_STRPH</name>
<dbReference type="InterPro" id="IPR036259">
    <property type="entry name" value="MFS_trans_sf"/>
</dbReference>
<dbReference type="RefSeq" id="WP_326759136.1">
    <property type="nucleotide sequence ID" value="NZ_CP109135.1"/>
</dbReference>
<accession>A0ABZ1H7F8</accession>
<keyword evidence="7" id="KW-1185">Reference proteome</keyword>
<dbReference type="Pfam" id="PF07690">
    <property type="entry name" value="MFS_1"/>
    <property type="match status" value="1"/>
</dbReference>
<feature type="transmembrane region" description="Helical" evidence="5">
    <location>
        <begin position="242"/>
        <end position="262"/>
    </location>
</feature>
<feature type="transmembrane region" description="Helical" evidence="5">
    <location>
        <begin position="274"/>
        <end position="294"/>
    </location>
</feature>
<evidence type="ECO:0000313" key="7">
    <source>
        <dbReference type="Proteomes" id="UP001340816"/>
    </source>
</evidence>
<proteinExistence type="predicted"/>
<feature type="transmembrane region" description="Helical" evidence="5">
    <location>
        <begin position="164"/>
        <end position="183"/>
    </location>
</feature>
<dbReference type="Proteomes" id="UP001340816">
    <property type="component" value="Chromosome"/>
</dbReference>
<feature type="transmembrane region" description="Helical" evidence="5">
    <location>
        <begin position="12"/>
        <end position="31"/>
    </location>
</feature>
<reference evidence="6 7" key="1">
    <citation type="submission" date="2022-10" db="EMBL/GenBank/DDBJ databases">
        <title>The complete genomes of actinobacterial strains from the NBC collection.</title>
        <authorList>
            <person name="Joergensen T.S."/>
            <person name="Alvarez Arevalo M."/>
            <person name="Sterndorff E.B."/>
            <person name="Faurdal D."/>
            <person name="Vuksanovic O."/>
            <person name="Mourched A.-S."/>
            <person name="Charusanti P."/>
            <person name="Shaw S."/>
            <person name="Blin K."/>
            <person name="Weber T."/>
        </authorList>
    </citation>
    <scope>NUCLEOTIDE SEQUENCE [LARGE SCALE GENOMIC DNA]</scope>
    <source>
        <strain evidence="6 7">NBC 01752</strain>
    </source>
</reference>
<keyword evidence="3 5" id="KW-1133">Transmembrane helix</keyword>
<keyword evidence="2 5" id="KW-0812">Transmembrane</keyword>
<comment type="subcellular location">
    <subcellularLocation>
        <location evidence="1">Membrane</location>
        <topology evidence="1">Multi-pass membrane protein</topology>
    </subcellularLocation>
</comment>
<feature type="transmembrane region" description="Helical" evidence="5">
    <location>
        <begin position="363"/>
        <end position="382"/>
    </location>
</feature>
<organism evidence="6 7">
    <name type="scientific">Streptomyces phaeochromogenes</name>
    <dbReference type="NCBI Taxonomy" id="1923"/>
    <lineage>
        <taxon>Bacteria</taxon>
        <taxon>Bacillati</taxon>
        <taxon>Actinomycetota</taxon>
        <taxon>Actinomycetes</taxon>
        <taxon>Kitasatosporales</taxon>
        <taxon>Streptomycetaceae</taxon>
        <taxon>Streptomyces</taxon>
        <taxon>Streptomyces phaeochromogenes group</taxon>
    </lineage>
</organism>
<dbReference type="InterPro" id="IPR051788">
    <property type="entry name" value="MFS_Transporter"/>
</dbReference>
<feature type="transmembrane region" description="Helical" evidence="5">
    <location>
        <begin position="300"/>
        <end position="322"/>
    </location>
</feature>
<gene>
    <name evidence="6" type="ORF">OHB35_15265</name>
</gene>
<feature type="transmembrane region" description="Helical" evidence="5">
    <location>
        <begin position="75"/>
        <end position="95"/>
    </location>
</feature>
<evidence type="ECO:0000256" key="4">
    <source>
        <dbReference type="ARBA" id="ARBA00023136"/>
    </source>
</evidence>
<feature type="transmembrane region" description="Helical" evidence="5">
    <location>
        <begin position="137"/>
        <end position="158"/>
    </location>
</feature>
<dbReference type="CDD" id="cd17393">
    <property type="entry name" value="MFS_MosC_like"/>
    <property type="match status" value="1"/>
</dbReference>
<keyword evidence="4 5" id="KW-0472">Membrane</keyword>
<evidence type="ECO:0000256" key="1">
    <source>
        <dbReference type="ARBA" id="ARBA00004141"/>
    </source>
</evidence>
<sequence>MIQTAGPELARSRRLLTGYFAGLGVVMAVWGARMPAVQNTAEVSTAGLALVLLAAALGMVAGLQTGGRLAHPARMPALLTGGAIALAVCLAVLGVCRSLESLLVAAFVFGAAHGVLDVAVNAAAVRCQDAHGRPIMGRLHASFSLGGLIGAALASAAAHTPHTVLFAGVAATAATAAGAATRLTRCLASPGLEPVHNRVAPGLDERGGLSRPPLWLLGALAAGTLLGEGAAADWAAVHLHELGATAATSAVAYGVYSAAMAAGRLAGDRLTARFGAPAVVRAGAALAALGLATGLAGSTIAFALLGWAAFGLGLSVTIPSLITAAGIGGPRAVATVAVTGYVGLLAGPALIGALATVTALPHALLLPALLAAAVAVLAPKALEKPTP</sequence>
<evidence type="ECO:0000313" key="6">
    <source>
        <dbReference type="EMBL" id="WSD14491.1"/>
    </source>
</evidence>
<dbReference type="InterPro" id="IPR011701">
    <property type="entry name" value="MFS"/>
</dbReference>
<feature type="transmembrane region" description="Helical" evidence="5">
    <location>
        <begin position="101"/>
        <end position="125"/>
    </location>
</feature>
<dbReference type="EMBL" id="CP109135">
    <property type="protein sequence ID" value="WSD14491.1"/>
    <property type="molecule type" value="Genomic_DNA"/>
</dbReference>
<feature type="transmembrane region" description="Helical" evidence="5">
    <location>
        <begin position="334"/>
        <end position="357"/>
    </location>
</feature>
<dbReference type="Gene3D" id="1.20.1250.20">
    <property type="entry name" value="MFS general substrate transporter like domains"/>
    <property type="match status" value="2"/>
</dbReference>
<evidence type="ECO:0000256" key="2">
    <source>
        <dbReference type="ARBA" id="ARBA00022692"/>
    </source>
</evidence>
<dbReference type="PANTHER" id="PTHR23514:SF13">
    <property type="entry name" value="INNER MEMBRANE PROTEIN YBJJ"/>
    <property type="match status" value="1"/>
</dbReference>
<feature type="transmembrane region" description="Helical" evidence="5">
    <location>
        <begin position="43"/>
        <end position="63"/>
    </location>
</feature>
<protein>
    <submittedName>
        <fullName evidence="6">MFS transporter</fullName>
    </submittedName>
</protein>
<evidence type="ECO:0000256" key="3">
    <source>
        <dbReference type="ARBA" id="ARBA00022989"/>
    </source>
</evidence>
<dbReference type="PANTHER" id="PTHR23514">
    <property type="entry name" value="BYPASS OF STOP CODON PROTEIN 6"/>
    <property type="match status" value="1"/>
</dbReference>
<evidence type="ECO:0000256" key="5">
    <source>
        <dbReference type="SAM" id="Phobius"/>
    </source>
</evidence>
<dbReference type="SUPFAM" id="SSF103473">
    <property type="entry name" value="MFS general substrate transporter"/>
    <property type="match status" value="1"/>
</dbReference>